<gene>
    <name evidence="10" type="ORF">D0466_02495</name>
</gene>
<dbReference type="Proteomes" id="UP000262939">
    <property type="component" value="Unassembled WGS sequence"/>
</dbReference>
<dbReference type="OrthoDB" id="9805770at2"/>
<dbReference type="InterPro" id="IPR011053">
    <property type="entry name" value="Single_hybrid_motif"/>
</dbReference>
<dbReference type="Pfam" id="PF00198">
    <property type="entry name" value="2-oxoacid_dh"/>
    <property type="match status" value="1"/>
</dbReference>
<evidence type="ECO:0000256" key="2">
    <source>
        <dbReference type="ARBA" id="ARBA00007317"/>
    </source>
</evidence>
<dbReference type="InterPro" id="IPR036625">
    <property type="entry name" value="E3-bd_dom_sf"/>
</dbReference>
<evidence type="ECO:0000259" key="9">
    <source>
        <dbReference type="PROSITE" id="PS51826"/>
    </source>
</evidence>
<evidence type="ECO:0000259" key="8">
    <source>
        <dbReference type="PROSITE" id="PS50968"/>
    </source>
</evidence>
<dbReference type="GO" id="GO:0005737">
    <property type="term" value="C:cytoplasm"/>
    <property type="evidence" value="ECO:0007669"/>
    <property type="project" value="TreeGrafter"/>
</dbReference>
<comment type="similarity">
    <text evidence="2 6">Belongs to the 2-oxoacid dehydrogenase family.</text>
</comment>
<feature type="domain" description="Lipoyl-binding" evidence="8">
    <location>
        <begin position="2"/>
        <end position="77"/>
    </location>
</feature>
<organism evidence="10 11">
    <name type="scientific">Peribacillus glennii</name>
    <dbReference type="NCBI Taxonomy" id="2303991"/>
    <lineage>
        <taxon>Bacteria</taxon>
        <taxon>Bacillati</taxon>
        <taxon>Bacillota</taxon>
        <taxon>Bacilli</taxon>
        <taxon>Bacillales</taxon>
        <taxon>Bacillaceae</taxon>
        <taxon>Peribacillus</taxon>
    </lineage>
</organism>
<dbReference type="Pfam" id="PF00364">
    <property type="entry name" value="Biotin_lipoyl"/>
    <property type="match status" value="1"/>
</dbReference>
<keyword evidence="3 6" id="KW-0808">Transferase</keyword>
<evidence type="ECO:0000256" key="3">
    <source>
        <dbReference type="ARBA" id="ARBA00022679"/>
    </source>
</evidence>
<proteinExistence type="inferred from homology"/>
<dbReference type="PANTHER" id="PTHR43178:SF5">
    <property type="entry name" value="LIPOAMIDE ACYLTRANSFERASE COMPONENT OF BRANCHED-CHAIN ALPHA-KETO ACID DEHYDROGENASE COMPLEX, MITOCHONDRIAL"/>
    <property type="match status" value="1"/>
</dbReference>
<reference evidence="10 11" key="1">
    <citation type="submission" date="2018-08" db="EMBL/GenBank/DDBJ databases">
        <title>Bacillus chawlae sp. nov., Bacillus glennii sp. nov., and Bacillus saganii sp. nov. Isolated from the Vehicle Assembly Building at Kennedy Space Center where the Viking Spacecraft were Assembled.</title>
        <authorList>
            <person name="Seuylemezian A."/>
            <person name="Vaishampayan P."/>
        </authorList>
    </citation>
    <scope>NUCLEOTIDE SEQUENCE [LARGE SCALE GENOMIC DNA]</scope>
    <source>
        <strain evidence="10 11">V44-8</strain>
    </source>
</reference>
<dbReference type="GO" id="GO:0031405">
    <property type="term" value="F:lipoic acid binding"/>
    <property type="evidence" value="ECO:0007669"/>
    <property type="project" value="TreeGrafter"/>
</dbReference>
<feature type="region of interest" description="Disordered" evidence="7">
    <location>
        <begin position="99"/>
        <end position="125"/>
    </location>
</feature>
<dbReference type="EMBL" id="QVTD01000003">
    <property type="protein sequence ID" value="RFU64813.1"/>
    <property type="molecule type" value="Genomic_DNA"/>
</dbReference>
<keyword evidence="5 6" id="KW-0012">Acyltransferase</keyword>
<dbReference type="Gene3D" id="2.40.50.100">
    <property type="match status" value="1"/>
</dbReference>
<dbReference type="PROSITE" id="PS51826">
    <property type="entry name" value="PSBD"/>
    <property type="match status" value="1"/>
</dbReference>
<dbReference type="PROSITE" id="PS50968">
    <property type="entry name" value="BIOTINYL_LIPOYL"/>
    <property type="match status" value="1"/>
</dbReference>
<dbReference type="PANTHER" id="PTHR43178">
    <property type="entry name" value="DIHYDROLIPOAMIDE ACETYLTRANSFERASE COMPONENT OF PYRUVATE DEHYDROGENASE COMPLEX"/>
    <property type="match status" value="1"/>
</dbReference>
<dbReference type="InterPro" id="IPR023213">
    <property type="entry name" value="CAT-like_dom_sf"/>
</dbReference>
<feature type="domain" description="Peripheral subunit-binding (PSBD)" evidence="9">
    <location>
        <begin position="123"/>
        <end position="160"/>
    </location>
</feature>
<dbReference type="AlphaFoldDB" id="A0A372LES0"/>
<keyword evidence="11" id="KW-1185">Reference proteome</keyword>
<comment type="caution">
    <text evidence="10">The sequence shown here is derived from an EMBL/GenBank/DDBJ whole genome shotgun (WGS) entry which is preliminary data.</text>
</comment>
<dbReference type="InterPro" id="IPR050743">
    <property type="entry name" value="2-oxoacid_DH_E2_comp"/>
</dbReference>
<dbReference type="Gene3D" id="4.10.320.10">
    <property type="entry name" value="E3-binding domain"/>
    <property type="match status" value="1"/>
</dbReference>
<dbReference type="SUPFAM" id="SSF47005">
    <property type="entry name" value="Peripheral subunit-binding domain of 2-oxo acid dehydrogenase complex"/>
    <property type="match status" value="1"/>
</dbReference>
<dbReference type="SUPFAM" id="SSF52777">
    <property type="entry name" value="CoA-dependent acyltransferases"/>
    <property type="match status" value="1"/>
</dbReference>
<dbReference type="RefSeq" id="WP_117320989.1">
    <property type="nucleotide sequence ID" value="NZ_QVTD01000003.1"/>
</dbReference>
<evidence type="ECO:0000313" key="10">
    <source>
        <dbReference type="EMBL" id="RFU64813.1"/>
    </source>
</evidence>
<dbReference type="FunFam" id="3.30.559.10:FF:000007">
    <property type="entry name" value="Dihydrolipoamide acetyltransferase component of pyruvate dehydrogenase complex"/>
    <property type="match status" value="1"/>
</dbReference>
<dbReference type="GO" id="GO:0016407">
    <property type="term" value="F:acetyltransferase activity"/>
    <property type="evidence" value="ECO:0007669"/>
    <property type="project" value="TreeGrafter"/>
</dbReference>
<dbReference type="InterPro" id="IPR000089">
    <property type="entry name" value="Biotin_lipoyl"/>
</dbReference>
<evidence type="ECO:0000256" key="7">
    <source>
        <dbReference type="SAM" id="MobiDB-lite"/>
    </source>
</evidence>
<evidence type="ECO:0000256" key="5">
    <source>
        <dbReference type="ARBA" id="ARBA00023315"/>
    </source>
</evidence>
<keyword evidence="4 6" id="KW-0450">Lipoyl</keyword>
<evidence type="ECO:0000256" key="6">
    <source>
        <dbReference type="RuleBase" id="RU003423"/>
    </source>
</evidence>
<dbReference type="CDD" id="cd06849">
    <property type="entry name" value="lipoyl_domain"/>
    <property type="match status" value="1"/>
</dbReference>
<dbReference type="InterPro" id="IPR004167">
    <property type="entry name" value="PSBD"/>
</dbReference>
<dbReference type="Pfam" id="PF02817">
    <property type="entry name" value="E3_binding"/>
    <property type="match status" value="1"/>
</dbReference>
<dbReference type="EC" id="2.3.1.-" evidence="6"/>
<evidence type="ECO:0000313" key="11">
    <source>
        <dbReference type="Proteomes" id="UP000262939"/>
    </source>
</evidence>
<protein>
    <recommendedName>
        <fullName evidence="6">Dihydrolipoamide acetyltransferase component of pyruvate dehydrogenase complex</fullName>
        <ecNumber evidence="6">2.3.1.-</ecNumber>
    </recommendedName>
</protein>
<comment type="cofactor">
    <cofactor evidence="1 6">
        <name>(R)-lipoate</name>
        <dbReference type="ChEBI" id="CHEBI:83088"/>
    </cofactor>
</comment>
<accession>A0A372LES0</accession>
<dbReference type="PROSITE" id="PS00189">
    <property type="entry name" value="LIPOYL"/>
    <property type="match status" value="1"/>
</dbReference>
<evidence type="ECO:0000256" key="4">
    <source>
        <dbReference type="ARBA" id="ARBA00022823"/>
    </source>
</evidence>
<dbReference type="InterPro" id="IPR003016">
    <property type="entry name" value="2-oxoA_DH_lipoyl-BS"/>
</dbReference>
<dbReference type="Gene3D" id="3.30.559.10">
    <property type="entry name" value="Chloramphenicol acetyltransferase-like domain"/>
    <property type="match status" value="1"/>
</dbReference>
<name>A0A372LES0_9BACI</name>
<dbReference type="InterPro" id="IPR001078">
    <property type="entry name" value="2-oxoacid_DH_actylTfrase"/>
</dbReference>
<sequence length="435" mass="47557">MAEELLMPKLGATMEKGTIIGWLKNEGDQVETGEPILEIMTDKINMEVEATSSGILLKKLYDQEEEVPVLVPIAYIGHAGETYGSQPNKDIEKLLPETKNGQEQEASDEPKIPQTSLVHSKPRRTPAALRLANKHEVDLTMVKGSGPNNRIHLMDVEQFINQNAKKMTPLAKKIAEDNDVDTGNLQTASANAKIGKVDVLRELPTKRSRSVNYNGIRKVVGERMSKSASVAPHVTLHTEADMTKAIEVRNLLLEKIKSKTGLRLSFTEIIVKSTAYALKAHPMVNASLNGNQIDIHTDINIGLAVAVPNGLVVPVIRNADEKGLAALTEESKKLAKNARENKLNSDDMSGGTFTISNLGMYAVDSFTPIINQPESAILGVGRIKEQVVSNNGSIEVRPQMSLSLSFDHRVIDGAPAAHFLTDLKEILENPYELMV</sequence>
<evidence type="ECO:0000256" key="1">
    <source>
        <dbReference type="ARBA" id="ARBA00001938"/>
    </source>
</evidence>
<dbReference type="SUPFAM" id="SSF51230">
    <property type="entry name" value="Single hybrid motif"/>
    <property type="match status" value="1"/>
</dbReference>